<sequence>MDFPNRGQYSAVTGHYFCSGPYFVQTTQGDSSQVQGIIAIVQPFGLARYKALHTRSKDLEDVEMKWKRELFLKDPYNKMNVLNLFGIRAYDTTWAIAMAVERVGPMNYCFLKLQTSENSTDLATLGTSEMCPRILKIILNTSSKGLSGEFHLVEGQLESSGFQVFNVIGKGERVIGYSTPKKGLSWELDVGEKVAYSTSMANLKKPIWPGDSTTKPKGWVIPTRRNTFRIGVLKKEGFQQFVEVKWDSQTKKTTHIGGLSIEVLSGELGKLPFAINSDFIPYMRLMMEVVLGLMTTLSRSSSSGMFAIPFNFCTNKRNCLEMNIESFSSLCEEKYRRSTLWWET</sequence>
<reference evidence="6 7" key="1">
    <citation type="submission" date="2020-04" db="EMBL/GenBank/DDBJ databases">
        <title>Plant Genome Project.</title>
        <authorList>
            <person name="Zhang R.-G."/>
        </authorList>
    </citation>
    <scope>NUCLEOTIDE SEQUENCE [LARGE SCALE GENOMIC DNA]</scope>
    <source>
        <strain evidence="6">YNK0</strain>
        <tissue evidence="6">Leaf</tissue>
    </source>
</reference>
<keyword evidence="2" id="KW-0812">Transmembrane</keyword>
<keyword evidence="3" id="KW-1133">Transmembrane helix</keyword>
<dbReference type="Pfam" id="PF01094">
    <property type="entry name" value="ANF_receptor"/>
    <property type="match status" value="1"/>
</dbReference>
<dbReference type="InterPro" id="IPR028082">
    <property type="entry name" value="Peripla_BP_I"/>
</dbReference>
<comment type="subcellular location">
    <subcellularLocation>
        <location evidence="1">Membrane</location>
    </subcellularLocation>
</comment>
<dbReference type="Gene3D" id="3.40.50.2300">
    <property type="match status" value="1"/>
</dbReference>
<name>A0A834Z6S3_TETSI</name>
<dbReference type="OrthoDB" id="5984008at2759"/>
<evidence type="ECO:0000256" key="4">
    <source>
        <dbReference type="ARBA" id="ARBA00023136"/>
    </source>
</evidence>
<accession>A0A834Z6S3</accession>
<dbReference type="AlphaFoldDB" id="A0A834Z6S3"/>
<dbReference type="InterPro" id="IPR001828">
    <property type="entry name" value="ANF_lig-bd_rcpt"/>
</dbReference>
<evidence type="ECO:0000256" key="3">
    <source>
        <dbReference type="ARBA" id="ARBA00022989"/>
    </source>
</evidence>
<protein>
    <recommendedName>
        <fullName evidence="5">Receptor ligand binding region domain-containing protein</fullName>
    </recommendedName>
</protein>
<evidence type="ECO:0000313" key="6">
    <source>
        <dbReference type="EMBL" id="KAF8400395.1"/>
    </source>
</evidence>
<dbReference type="SUPFAM" id="SSF53822">
    <property type="entry name" value="Periplasmic binding protein-like I"/>
    <property type="match status" value="1"/>
</dbReference>
<comment type="caution">
    <text evidence="6">The sequence shown here is derived from an EMBL/GenBank/DDBJ whole genome shotgun (WGS) entry which is preliminary data.</text>
</comment>
<evidence type="ECO:0000256" key="2">
    <source>
        <dbReference type="ARBA" id="ARBA00022692"/>
    </source>
</evidence>
<dbReference type="Proteomes" id="UP000655225">
    <property type="component" value="Unassembled WGS sequence"/>
</dbReference>
<gene>
    <name evidence="6" type="ORF">HHK36_013693</name>
</gene>
<keyword evidence="4" id="KW-0472">Membrane</keyword>
<dbReference type="PANTHER" id="PTHR34836:SF7">
    <property type="entry name" value="RECEPTOR LIGAND BINDING REGION DOMAIN-CONTAINING PROTEIN"/>
    <property type="match status" value="1"/>
</dbReference>
<evidence type="ECO:0000259" key="5">
    <source>
        <dbReference type="Pfam" id="PF01094"/>
    </source>
</evidence>
<dbReference type="EMBL" id="JABCRI010000009">
    <property type="protein sequence ID" value="KAF8400395.1"/>
    <property type="molecule type" value="Genomic_DNA"/>
</dbReference>
<organism evidence="6 7">
    <name type="scientific">Tetracentron sinense</name>
    <name type="common">Spur-leaf</name>
    <dbReference type="NCBI Taxonomy" id="13715"/>
    <lineage>
        <taxon>Eukaryota</taxon>
        <taxon>Viridiplantae</taxon>
        <taxon>Streptophyta</taxon>
        <taxon>Embryophyta</taxon>
        <taxon>Tracheophyta</taxon>
        <taxon>Spermatophyta</taxon>
        <taxon>Magnoliopsida</taxon>
        <taxon>Trochodendrales</taxon>
        <taxon>Trochodendraceae</taxon>
        <taxon>Tetracentron</taxon>
    </lineage>
</organism>
<dbReference type="PANTHER" id="PTHR34836">
    <property type="entry name" value="OS06G0188250 PROTEIN"/>
    <property type="match status" value="1"/>
</dbReference>
<keyword evidence="7" id="KW-1185">Reference proteome</keyword>
<evidence type="ECO:0000256" key="1">
    <source>
        <dbReference type="ARBA" id="ARBA00004370"/>
    </source>
</evidence>
<dbReference type="GO" id="GO:0016020">
    <property type="term" value="C:membrane"/>
    <property type="evidence" value="ECO:0007669"/>
    <property type="project" value="UniProtKB-SubCell"/>
</dbReference>
<proteinExistence type="predicted"/>
<feature type="domain" description="Receptor ligand binding region" evidence="5">
    <location>
        <begin position="66"/>
        <end position="169"/>
    </location>
</feature>
<dbReference type="InterPro" id="IPR015683">
    <property type="entry name" value="Ionotropic_Glu_rcpt"/>
</dbReference>
<evidence type="ECO:0000313" key="7">
    <source>
        <dbReference type="Proteomes" id="UP000655225"/>
    </source>
</evidence>